<proteinExistence type="inferred from homology"/>
<evidence type="ECO:0000313" key="8">
    <source>
        <dbReference type="EMBL" id="MBB5337311.1"/>
    </source>
</evidence>
<dbReference type="InterPro" id="IPR013762">
    <property type="entry name" value="Integrase-like_cat_sf"/>
</dbReference>
<dbReference type="GO" id="GO:0003677">
    <property type="term" value="F:DNA binding"/>
    <property type="evidence" value="ECO:0007669"/>
    <property type="project" value="UniProtKB-UniRule"/>
</dbReference>
<dbReference type="AlphaFoldDB" id="A0A840UHU7"/>
<dbReference type="InterPro" id="IPR011010">
    <property type="entry name" value="DNA_brk_join_enz"/>
</dbReference>
<dbReference type="Proteomes" id="UP000559117">
    <property type="component" value="Unassembled WGS sequence"/>
</dbReference>
<dbReference type="GO" id="GO:0015074">
    <property type="term" value="P:DNA integration"/>
    <property type="evidence" value="ECO:0007669"/>
    <property type="project" value="UniProtKB-KW"/>
</dbReference>
<dbReference type="PANTHER" id="PTHR30349:SF64">
    <property type="entry name" value="PROPHAGE INTEGRASE INTD-RELATED"/>
    <property type="match status" value="1"/>
</dbReference>
<dbReference type="Pfam" id="PF00589">
    <property type="entry name" value="Phage_integrase"/>
    <property type="match status" value="1"/>
</dbReference>
<dbReference type="PROSITE" id="PS51900">
    <property type="entry name" value="CB"/>
    <property type="match status" value="1"/>
</dbReference>
<evidence type="ECO:0000256" key="2">
    <source>
        <dbReference type="ARBA" id="ARBA00022908"/>
    </source>
</evidence>
<dbReference type="InterPro" id="IPR002104">
    <property type="entry name" value="Integrase_catalytic"/>
</dbReference>
<keyword evidence="2" id="KW-0229">DNA integration</keyword>
<dbReference type="PANTHER" id="PTHR30349">
    <property type="entry name" value="PHAGE INTEGRASE-RELATED"/>
    <property type="match status" value="1"/>
</dbReference>
<feature type="domain" description="Tyr recombinase" evidence="6">
    <location>
        <begin position="194"/>
        <end position="390"/>
    </location>
</feature>
<dbReference type="InterPro" id="IPR004107">
    <property type="entry name" value="Integrase_SAM-like_N"/>
</dbReference>
<evidence type="ECO:0000256" key="4">
    <source>
        <dbReference type="ARBA" id="ARBA00023172"/>
    </source>
</evidence>
<organism evidence="8 9">
    <name type="scientific">Pectinatus brassicae</name>
    <dbReference type="NCBI Taxonomy" id="862415"/>
    <lineage>
        <taxon>Bacteria</taxon>
        <taxon>Bacillati</taxon>
        <taxon>Bacillota</taxon>
        <taxon>Negativicutes</taxon>
        <taxon>Selenomonadales</taxon>
        <taxon>Selenomonadaceae</taxon>
        <taxon>Pectinatus</taxon>
    </lineage>
</organism>
<name>A0A840UHU7_9FIRM</name>
<accession>A0A840UHU7</accession>
<reference evidence="8 9" key="1">
    <citation type="submission" date="2020-08" db="EMBL/GenBank/DDBJ databases">
        <title>Genomic Encyclopedia of Type Strains, Phase IV (KMG-IV): sequencing the most valuable type-strain genomes for metagenomic binning, comparative biology and taxonomic classification.</title>
        <authorList>
            <person name="Goeker M."/>
        </authorList>
    </citation>
    <scope>NUCLEOTIDE SEQUENCE [LARGE SCALE GENOMIC DNA]</scope>
    <source>
        <strain evidence="8 9">DSM 24661</strain>
    </source>
</reference>
<dbReference type="EMBL" id="JACHFH010000041">
    <property type="protein sequence ID" value="MBB5337311.1"/>
    <property type="molecule type" value="Genomic_DNA"/>
</dbReference>
<dbReference type="Gene3D" id="1.10.150.130">
    <property type="match status" value="1"/>
</dbReference>
<dbReference type="InterPro" id="IPR050090">
    <property type="entry name" value="Tyrosine_recombinase_XerCD"/>
</dbReference>
<feature type="domain" description="Core-binding (CB)" evidence="7">
    <location>
        <begin position="94"/>
        <end position="173"/>
    </location>
</feature>
<comment type="similarity">
    <text evidence="1">Belongs to the 'phage' integrase family.</text>
</comment>
<dbReference type="SUPFAM" id="SSF56349">
    <property type="entry name" value="DNA breaking-rejoining enzymes"/>
    <property type="match status" value="1"/>
</dbReference>
<evidence type="ECO:0000256" key="3">
    <source>
        <dbReference type="ARBA" id="ARBA00023125"/>
    </source>
</evidence>
<sequence>MFCPYKQDGISILYHSLLYFLNERTVFMPSKKKQANGNGSIYFDKTRQRYWAGIVTPEGKRVGKRFKTMSEAIAWKNEQLTEINQGEFVEPSSVTVGEWSIEWLMTYKKDTLKQRTYERYLSLLKHLQQISGYKLQDLQPVHVQKLYKNLPTLSACTINKVHKVLKAMMTKAYDLGMIKKNIMTMVSPPRFEKKEIEIFTPAEIERILTTCLHTKKLERYYPTILLTATTGIRIGEALGLRWCDINFTANEIFIKHSLQESLELGAYLETPKTKAGVRKIKLTDDVISVLKHLKLSAPALDIKQEQFILTTRNNTPVKPNNFTRAWRYLLKLADVPYRNFHVLRHTHATELLAAGVPIVEVSRRLGHSKITHTLELYGHAIPNYENEIAAKVKNLYIIPK</sequence>
<evidence type="ECO:0000259" key="6">
    <source>
        <dbReference type="PROSITE" id="PS51898"/>
    </source>
</evidence>
<dbReference type="PROSITE" id="PS51898">
    <property type="entry name" value="TYR_RECOMBINASE"/>
    <property type="match status" value="1"/>
</dbReference>
<dbReference type="Gene3D" id="1.10.443.10">
    <property type="entry name" value="Intergrase catalytic core"/>
    <property type="match status" value="1"/>
</dbReference>
<comment type="caution">
    <text evidence="8">The sequence shown here is derived from an EMBL/GenBank/DDBJ whole genome shotgun (WGS) entry which is preliminary data.</text>
</comment>
<keyword evidence="9" id="KW-1185">Reference proteome</keyword>
<evidence type="ECO:0000313" key="9">
    <source>
        <dbReference type="Proteomes" id="UP000559117"/>
    </source>
</evidence>
<dbReference type="CDD" id="cd01189">
    <property type="entry name" value="INT_ICEBs1_C_like"/>
    <property type="match status" value="1"/>
</dbReference>
<keyword evidence="4" id="KW-0233">DNA recombination</keyword>
<dbReference type="RefSeq" id="WP_183863042.1">
    <property type="nucleotide sequence ID" value="NZ_JACHFH010000041.1"/>
</dbReference>
<evidence type="ECO:0000256" key="5">
    <source>
        <dbReference type="PROSITE-ProRule" id="PRU01248"/>
    </source>
</evidence>
<dbReference type="InterPro" id="IPR010998">
    <property type="entry name" value="Integrase_recombinase_N"/>
</dbReference>
<keyword evidence="3 5" id="KW-0238">DNA-binding</keyword>
<gene>
    <name evidence="8" type="ORF">HNR32_002471</name>
</gene>
<dbReference type="GO" id="GO:0006310">
    <property type="term" value="P:DNA recombination"/>
    <property type="evidence" value="ECO:0007669"/>
    <property type="project" value="UniProtKB-KW"/>
</dbReference>
<protein>
    <submittedName>
        <fullName evidence="8">Integrase</fullName>
    </submittedName>
</protein>
<dbReference type="Pfam" id="PF14659">
    <property type="entry name" value="Phage_int_SAM_3"/>
    <property type="match status" value="1"/>
</dbReference>
<dbReference type="InterPro" id="IPR044068">
    <property type="entry name" value="CB"/>
</dbReference>
<evidence type="ECO:0000256" key="1">
    <source>
        <dbReference type="ARBA" id="ARBA00008857"/>
    </source>
</evidence>
<evidence type="ECO:0000259" key="7">
    <source>
        <dbReference type="PROSITE" id="PS51900"/>
    </source>
</evidence>